<keyword evidence="1" id="KW-0285">Flavoprotein</keyword>
<evidence type="ECO:0000256" key="1">
    <source>
        <dbReference type="ARBA" id="ARBA00022630"/>
    </source>
</evidence>
<dbReference type="EC" id="1.13.12.-" evidence="4"/>
<dbReference type="PROSITE" id="PS00912">
    <property type="entry name" value="DHODEHASE_2"/>
    <property type="match status" value="1"/>
</dbReference>
<dbReference type="InterPro" id="IPR004136">
    <property type="entry name" value="NMO"/>
</dbReference>
<proteinExistence type="predicted"/>
<gene>
    <name evidence="4" type="ORF">ACFO7V_07895</name>
</gene>
<dbReference type="SUPFAM" id="SSF51412">
    <property type="entry name" value="Inosine monophosphate dehydrogenase (IMPDH)"/>
    <property type="match status" value="1"/>
</dbReference>
<dbReference type="CDD" id="cd04730">
    <property type="entry name" value="NPD_like"/>
    <property type="match status" value="1"/>
</dbReference>
<keyword evidence="3 4" id="KW-0560">Oxidoreductase</keyword>
<comment type="caution">
    <text evidence="4">The sequence shown here is derived from an EMBL/GenBank/DDBJ whole genome shotgun (WGS) entry which is preliminary data.</text>
</comment>
<dbReference type="Gene3D" id="3.20.20.70">
    <property type="entry name" value="Aldolase class I"/>
    <property type="match status" value="1"/>
</dbReference>
<dbReference type="RefSeq" id="WP_096254294.1">
    <property type="nucleotide sequence ID" value="NZ_BAAAVQ010000070.1"/>
</dbReference>
<keyword evidence="5" id="KW-1185">Reference proteome</keyword>
<reference evidence="5" key="1">
    <citation type="journal article" date="2019" name="Int. J. Syst. Evol. Microbiol.">
        <title>The Global Catalogue of Microorganisms (GCM) 10K type strain sequencing project: providing services to taxonomists for standard genome sequencing and annotation.</title>
        <authorList>
            <consortium name="The Broad Institute Genomics Platform"/>
            <consortium name="The Broad Institute Genome Sequencing Center for Infectious Disease"/>
            <person name="Wu L."/>
            <person name="Ma J."/>
        </authorList>
    </citation>
    <scope>NUCLEOTIDE SEQUENCE [LARGE SCALE GENOMIC DNA]</scope>
    <source>
        <strain evidence="5">CGMCC 1.12849</strain>
    </source>
</reference>
<dbReference type="EMBL" id="JBHSHE010000030">
    <property type="protein sequence ID" value="MFC4716061.1"/>
    <property type="molecule type" value="Genomic_DNA"/>
</dbReference>
<accession>A0ABV9MJH1</accession>
<name>A0ABV9MJH1_9MICC</name>
<dbReference type="PANTHER" id="PTHR32332">
    <property type="entry name" value="2-NITROPROPANE DIOXYGENASE"/>
    <property type="match status" value="1"/>
</dbReference>
<protein>
    <submittedName>
        <fullName evidence="4">NAD(P)H-dependent flavin oxidoreductase</fullName>
        <ecNumber evidence="4">1.13.12.-</ecNumber>
    </submittedName>
</protein>
<dbReference type="Proteomes" id="UP001595884">
    <property type="component" value="Unassembled WGS sequence"/>
</dbReference>
<dbReference type="Pfam" id="PF03060">
    <property type="entry name" value="NMO"/>
    <property type="match status" value="1"/>
</dbReference>
<dbReference type="InterPro" id="IPR013785">
    <property type="entry name" value="Aldolase_TIM"/>
</dbReference>
<evidence type="ECO:0000313" key="4">
    <source>
        <dbReference type="EMBL" id="MFC4716061.1"/>
    </source>
</evidence>
<keyword evidence="2" id="KW-0288">FMN</keyword>
<organism evidence="4 5">
    <name type="scientific">Glutamicibacter bergerei</name>
    <dbReference type="NCBI Taxonomy" id="256702"/>
    <lineage>
        <taxon>Bacteria</taxon>
        <taxon>Bacillati</taxon>
        <taxon>Actinomycetota</taxon>
        <taxon>Actinomycetes</taxon>
        <taxon>Micrococcales</taxon>
        <taxon>Micrococcaceae</taxon>
        <taxon>Glutamicibacter</taxon>
    </lineage>
</organism>
<dbReference type="GO" id="GO:0016491">
    <property type="term" value="F:oxidoreductase activity"/>
    <property type="evidence" value="ECO:0007669"/>
    <property type="project" value="UniProtKB-KW"/>
</dbReference>
<dbReference type="PANTHER" id="PTHR32332:SF31">
    <property type="entry name" value="2-NITROPROPANE DIOXYGENASE FAMILY, PUTATIVE (AFU_ORTHOLOGUE AFUA_2G09850)-RELATED"/>
    <property type="match status" value="1"/>
</dbReference>
<evidence type="ECO:0000256" key="2">
    <source>
        <dbReference type="ARBA" id="ARBA00022643"/>
    </source>
</evidence>
<evidence type="ECO:0000313" key="5">
    <source>
        <dbReference type="Proteomes" id="UP001595884"/>
    </source>
</evidence>
<sequence>MSDLQTLLGYREPIFNASMAGAAGGKLAASVSAAGGVGMIGCPASPTEEWISTQAAHLASTDSPWGVGFMAWSLENDLSPLEAFLNYDPSLVVLSFGDPTRSAALAHEAGVLTAMQVGNATDLARAMHDDIDIVIARGGEGGGHGRNEAGTLSLLQLATAQNRKPVIAAGGIGTARGVAAVLSAGAEAAWIGTRFLACTESTGHQNVKAAVLAAGLDDTVYTRAFDIAQQLPWAEEFGGRALDNDFSQRWAGDIAGLQAAAGDPLREQMLTARAQAQVSMAPVYAGEAVAFVHGEQSAAQIIEELAQFRQILAQTARRFG</sequence>
<evidence type="ECO:0000256" key="3">
    <source>
        <dbReference type="ARBA" id="ARBA00023002"/>
    </source>
</evidence>
<dbReference type="InterPro" id="IPR001295">
    <property type="entry name" value="Dihydroorotate_DH_CS"/>
</dbReference>